<proteinExistence type="predicted"/>
<feature type="chain" id="PRO_5040877158" description="SurA-like protein" evidence="1">
    <location>
        <begin position="21"/>
        <end position="229"/>
    </location>
</feature>
<dbReference type="PROSITE" id="PS51257">
    <property type="entry name" value="PROKAR_LIPOPROTEIN"/>
    <property type="match status" value="1"/>
</dbReference>
<reference evidence="2" key="1">
    <citation type="submission" date="2023-03" db="EMBL/GenBank/DDBJ databases">
        <title>Actinorhabdospora filicis NBRC 111898.</title>
        <authorList>
            <person name="Ichikawa N."/>
            <person name="Sato H."/>
            <person name="Tonouchi N."/>
        </authorList>
    </citation>
    <scope>NUCLEOTIDE SEQUENCE</scope>
    <source>
        <strain evidence="2">NBRC 111898</strain>
    </source>
</reference>
<organism evidence="2 3">
    <name type="scientific">Actinorhabdospora filicis</name>
    <dbReference type="NCBI Taxonomy" id="1785913"/>
    <lineage>
        <taxon>Bacteria</taxon>
        <taxon>Bacillati</taxon>
        <taxon>Actinomycetota</taxon>
        <taxon>Actinomycetes</taxon>
        <taxon>Micromonosporales</taxon>
        <taxon>Micromonosporaceae</taxon>
        <taxon>Actinorhabdospora</taxon>
    </lineage>
</organism>
<keyword evidence="3" id="KW-1185">Reference proteome</keyword>
<dbReference type="EMBL" id="BSTX01000004">
    <property type="protein sequence ID" value="GLZ80968.1"/>
    <property type="molecule type" value="Genomic_DNA"/>
</dbReference>
<dbReference type="RefSeq" id="WP_285666265.1">
    <property type="nucleotide sequence ID" value="NZ_BSTX01000004.1"/>
</dbReference>
<feature type="signal peptide" evidence="1">
    <location>
        <begin position="1"/>
        <end position="20"/>
    </location>
</feature>
<evidence type="ECO:0000313" key="2">
    <source>
        <dbReference type="EMBL" id="GLZ80968.1"/>
    </source>
</evidence>
<comment type="caution">
    <text evidence="2">The sequence shown here is derived from an EMBL/GenBank/DDBJ whole genome shotgun (WGS) entry which is preliminary data.</text>
</comment>
<name>A0A9W6SRW7_9ACTN</name>
<evidence type="ECO:0000313" key="3">
    <source>
        <dbReference type="Proteomes" id="UP001165079"/>
    </source>
</evidence>
<protein>
    <recommendedName>
        <fullName evidence="4">SurA-like protein</fullName>
    </recommendedName>
</protein>
<dbReference type="Proteomes" id="UP001165079">
    <property type="component" value="Unassembled WGS sequence"/>
</dbReference>
<evidence type="ECO:0008006" key="4">
    <source>
        <dbReference type="Google" id="ProtNLM"/>
    </source>
</evidence>
<sequence>MRRIATVAALALLAVGGLSACRVETGAAVFVADSRVGEDRVDAIVDSAPDALTINGRPAEVKDLRQQVVEWLTIVDLAQRVSADTGRPLPGPDFAAAAAKIGADSDNAFARLLAQGPAYKAFLFEGVEEMQASPEMVEGLVADYKAANGDAQLPADFGAQVLAAINEPTSGAPLRVALAQRNRADELFEQYDVLTNPRYGQLAIKFASIPVADGTAVMIEAPIPTSTTP</sequence>
<dbReference type="AlphaFoldDB" id="A0A9W6SRW7"/>
<keyword evidence="1" id="KW-0732">Signal</keyword>
<accession>A0A9W6SRW7</accession>
<evidence type="ECO:0000256" key="1">
    <source>
        <dbReference type="SAM" id="SignalP"/>
    </source>
</evidence>
<gene>
    <name evidence="2" type="ORF">Afil01_57750</name>
</gene>